<evidence type="ECO:0000256" key="4">
    <source>
        <dbReference type="ARBA" id="ARBA00022723"/>
    </source>
</evidence>
<dbReference type="STRING" id="602072.A0A1R3RK13"/>
<evidence type="ECO:0000259" key="8">
    <source>
        <dbReference type="Pfam" id="PF00814"/>
    </source>
</evidence>
<evidence type="ECO:0000313" key="9">
    <source>
        <dbReference type="EMBL" id="OOF94821.1"/>
    </source>
</evidence>
<dbReference type="InterPro" id="IPR017860">
    <property type="entry name" value="Peptidase_M22_CS"/>
</dbReference>
<comment type="cofactor">
    <cofactor evidence="7">
        <name>a divalent metal cation</name>
        <dbReference type="ChEBI" id="CHEBI:60240"/>
    </cofactor>
    <text evidence="7">Binds 1 divalent metal cation per subunit.</text>
</comment>
<evidence type="ECO:0000256" key="1">
    <source>
        <dbReference type="ARBA" id="ARBA00012156"/>
    </source>
</evidence>
<sequence length="461" mass="50583">MLSKSSTSALRKSLCTASRWNFRPRSRGLLTLAIETSCDDTSVAIVEKEANAVQIHFLDKVTCDTSAYQGIHPVVALESHQENIASLVNKALAHLPVACEIKHGRHQTINVSNSSELRRKPDLVCATRGPGFRSNLFVGLDTGKALSVGWQVPFVGVHHMQAHLLTPRLVSCLNRGQDSSSDVALSQPVTPEFPFLSILISGGHSMLVKSSSITDHEIMASTVDRALGEAIDKAARDIIPSYLLQTSKTTMYGKLLEQFAFPNGSADYADYQAPKTRGEELVPRENPWGWSFTEPWSHSRQLQFSFCFIGTTLARIFAAKEASGQAISHDERIALARETMRSSFEHLASRTIMALESLVKKGTDKEIKTLVVSGGVAANQYLMTVLRSFLDARGFGHVSIVAPPPYLCTDNAAMIGWAGIEMFEAGWHTNLTSRALRKWTLDPRESDGGVLGPFGWERVSE</sequence>
<dbReference type="GO" id="GO:0005739">
    <property type="term" value="C:mitochondrion"/>
    <property type="evidence" value="ECO:0007669"/>
    <property type="project" value="UniProtKB-SubCell"/>
</dbReference>
<comment type="catalytic activity">
    <reaction evidence="6 7">
        <text>L-threonylcarbamoyladenylate + adenosine(37) in tRNA = N(6)-L-threonylcarbamoyladenosine(37) in tRNA + AMP + H(+)</text>
        <dbReference type="Rhea" id="RHEA:37059"/>
        <dbReference type="Rhea" id="RHEA-COMP:10162"/>
        <dbReference type="Rhea" id="RHEA-COMP:10163"/>
        <dbReference type="ChEBI" id="CHEBI:15378"/>
        <dbReference type="ChEBI" id="CHEBI:73682"/>
        <dbReference type="ChEBI" id="CHEBI:74411"/>
        <dbReference type="ChEBI" id="CHEBI:74418"/>
        <dbReference type="ChEBI" id="CHEBI:456215"/>
        <dbReference type="EC" id="2.3.1.234"/>
    </reaction>
</comment>
<keyword evidence="4 7" id="KW-0479">Metal-binding</keyword>
<dbReference type="PANTHER" id="PTHR11735:SF6">
    <property type="entry name" value="TRNA N6-ADENOSINE THREONYLCARBAMOYLTRANSFERASE, MITOCHONDRIAL"/>
    <property type="match status" value="1"/>
</dbReference>
<evidence type="ECO:0000313" key="10">
    <source>
        <dbReference type="Proteomes" id="UP000188318"/>
    </source>
</evidence>
<organism evidence="9 10">
    <name type="scientific">Aspergillus carbonarius (strain ITEM 5010)</name>
    <dbReference type="NCBI Taxonomy" id="602072"/>
    <lineage>
        <taxon>Eukaryota</taxon>
        <taxon>Fungi</taxon>
        <taxon>Dikarya</taxon>
        <taxon>Ascomycota</taxon>
        <taxon>Pezizomycotina</taxon>
        <taxon>Eurotiomycetes</taxon>
        <taxon>Eurotiomycetidae</taxon>
        <taxon>Eurotiales</taxon>
        <taxon>Aspergillaceae</taxon>
        <taxon>Aspergillus</taxon>
        <taxon>Aspergillus subgen. Circumdati</taxon>
    </lineage>
</organism>
<dbReference type="EC" id="2.3.1.234" evidence="1"/>
<feature type="domain" description="Gcp-like" evidence="8">
    <location>
        <begin position="120"/>
        <end position="417"/>
    </location>
</feature>
<dbReference type="InterPro" id="IPR017861">
    <property type="entry name" value="KAE1/TsaD"/>
</dbReference>
<dbReference type="Proteomes" id="UP000188318">
    <property type="component" value="Unassembled WGS sequence"/>
</dbReference>
<keyword evidence="3 7" id="KW-0819">tRNA processing</keyword>
<dbReference type="InterPro" id="IPR043129">
    <property type="entry name" value="ATPase_NBD"/>
</dbReference>
<dbReference type="SUPFAM" id="SSF53067">
    <property type="entry name" value="Actin-like ATPase domain"/>
    <property type="match status" value="2"/>
</dbReference>
<dbReference type="InterPro" id="IPR022450">
    <property type="entry name" value="TsaD"/>
</dbReference>
<evidence type="ECO:0000256" key="7">
    <source>
        <dbReference type="HAMAP-Rule" id="MF_03179"/>
    </source>
</evidence>
<dbReference type="GO" id="GO:0046872">
    <property type="term" value="F:metal ion binding"/>
    <property type="evidence" value="ECO:0007669"/>
    <property type="project" value="UniProtKB-KW"/>
</dbReference>
<comment type="subunit">
    <text evidence="7">Homodimer.</text>
</comment>
<keyword evidence="2 7" id="KW-0808">Transferase</keyword>
<dbReference type="HAMAP" id="MF_01445">
    <property type="entry name" value="TsaD"/>
    <property type="match status" value="1"/>
</dbReference>
<keyword evidence="10" id="KW-1185">Reference proteome</keyword>
<reference evidence="10" key="1">
    <citation type="journal article" date="2017" name="Genome Biol.">
        <title>Comparative genomics reveals high biological diversity and specific adaptations in the industrially and medically important fungal genus Aspergillus.</title>
        <authorList>
            <person name="de Vries R.P."/>
            <person name="Riley R."/>
            <person name="Wiebenga A."/>
            <person name="Aguilar-Osorio G."/>
            <person name="Amillis S."/>
            <person name="Uchima C.A."/>
            <person name="Anderluh G."/>
            <person name="Asadollahi M."/>
            <person name="Askin M."/>
            <person name="Barry K."/>
            <person name="Battaglia E."/>
            <person name="Bayram O."/>
            <person name="Benocci T."/>
            <person name="Braus-Stromeyer S.A."/>
            <person name="Caldana C."/>
            <person name="Canovas D."/>
            <person name="Cerqueira G.C."/>
            <person name="Chen F."/>
            <person name="Chen W."/>
            <person name="Choi C."/>
            <person name="Clum A."/>
            <person name="Dos Santos R.A."/>
            <person name="Damasio A.R."/>
            <person name="Diallinas G."/>
            <person name="Emri T."/>
            <person name="Fekete E."/>
            <person name="Flipphi M."/>
            <person name="Freyberg S."/>
            <person name="Gallo A."/>
            <person name="Gournas C."/>
            <person name="Habgood R."/>
            <person name="Hainaut M."/>
            <person name="Harispe M.L."/>
            <person name="Henrissat B."/>
            <person name="Hilden K.S."/>
            <person name="Hope R."/>
            <person name="Hossain A."/>
            <person name="Karabika E."/>
            <person name="Karaffa L."/>
            <person name="Karanyi Z."/>
            <person name="Krasevec N."/>
            <person name="Kuo A."/>
            <person name="Kusch H."/>
            <person name="LaButti K."/>
            <person name="Lagendijk E.L."/>
            <person name="Lapidus A."/>
            <person name="Levasseur A."/>
            <person name="Lindquist E."/>
            <person name="Lipzen A."/>
            <person name="Logrieco A.F."/>
            <person name="MacCabe A."/>
            <person name="Maekelae M.R."/>
            <person name="Malavazi I."/>
            <person name="Melin P."/>
            <person name="Meyer V."/>
            <person name="Mielnichuk N."/>
            <person name="Miskei M."/>
            <person name="Molnar A.P."/>
            <person name="Mule G."/>
            <person name="Ngan C.Y."/>
            <person name="Orejas M."/>
            <person name="Orosz E."/>
            <person name="Ouedraogo J.P."/>
            <person name="Overkamp K.M."/>
            <person name="Park H.-S."/>
            <person name="Perrone G."/>
            <person name="Piumi F."/>
            <person name="Punt P.J."/>
            <person name="Ram A.F."/>
            <person name="Ramon A."/>
            <person name="Rauscher S."/>
            <person name="Record E."/>
            <person name="Riano-Pachon D.M."/>
            <person name="Robert V."/>
            <person name="Roehrig J."/>
            <person name="Ruller R."/>
            <person name="Salamov A."/>
            <person name="Salih N.S."/>
            <person name="Samson R.A."/>
            <person name="Sandor E."/>
            <person name="Sanguinetti M."/>
            <person name="Schuetze T."/>
            <person name="Sepcic K."/>
            <person name="Shelest E."/>
            <person name="Sherlock G."/>
            <person name="Sophianopoulou V."/>
            <person name="Squina F.M."/>
            <person name="Sun H."/>
            <person name="Susca A."/>
            <person name="Todd R.B."/>
            <person name="Tsang A."/>
            <person name="Unkles S.E."/>
            <person name="van de Wiele N."/>
            <person name="van Rossen-Uffink D."/>
            <person name="Oliveira J.V."/>
            <person name="Vesth T.C."/>
            <person name="Visser J."/>
            <person name="Yu J.-H."/>
            <person name="Zhou M."/>
            <person name="Andersen M.R."/>
            <person name="Archer D.B."/>
            <person name="Baker S.E."/>
            <person name="Benoit I."/>
            <person name="Brakhage A.A."/>
            <person name="Braus G.H."/>
            <person name="Fischer R."/>
            <person name="Frisvad J.C."/>
            <person name="Goldman G.H."/>
            <person name="Houbraken J."/>
            <person name="Oakley B."/>
            <person name="Pocsi I."/>
            <person name="Scazzocchio C."/>
            <person name="Seiboth B."/>
            <person name="vanKuyk P.A."/>
            <person name="Wortman J."/>
            <person name="Dyer P.S."/>
            <person name="Grigoriev I.V."/>
        </authorList>
    </citation>
    <scope>NUCLEOTIDE SEQUENCE [LARGE SCALE GENOMIC DNA]</scope>
    <source>
        <strain evidence="10">ITEM 5010</strain>
    </source>
</reference>
<protein>
    <recommendedName>
        <fullName evidence="1">N(6)-L-threonylcarbamoyladenine synthase</fullName>
        <ecNumber evidence="1">2.3.1.234</ecNumber>
    </recommendedName>
</protein>
<evidence type="ECO:0000256" key="6">
    <source>
        <dbReference type="ARBA" id="ARBA00048117"/>
    </source>
</evidence>
<dbReference type="PANTHER" id="PTHR11735">
    <property type="entry name" value="TRNA N6-ADENOSINE THREONYLCARBAMOYLTRANSFERASE"/>
    <property type="match status" value="1"/>
</dbReference>
<keyword evidence="5 7" id="KW-0012">Acyltransferase</keyword>
<dbReference type="PRINTS" id="PR00789">
    <property type="entry name" value="OSIALOPTASE"/>
</dbReference>
<dbReference type="OMA" id="NAAMIGC"/>
<dbReference type="AlphaFoldDB" id="A0A1R3RK13"/>
<dbReference type="GO" id="GO:0061711">
    <property type="term" value="F:tRNA N(6)-L-threonylcarbamoyladenine synthase activity"/>
    <property type="evidence" value="ECO:0007669"/>
    <property type="project" value="UniProtKB-EC"/>
</dbReference>
<dbReference type="Gene3D" id="3.30.420.40">
    <property type="match status" value="2"/>
</dbReference>
<accession>A0A1R3RK13</accession>
<dbReference type="FunFam" id="3.30.420.40:FF:000252">
    <property type="entry name" value="tRNA N6-adenosine threonylcarbamoyltransferase, mitochondrial"/>
    <property type="match status" value="1"/>
</dbReference>
<comment type="subcellular location">
    <subcellularLocation>
        <location evidence="7">Mitochondrion</location>
    </subcellularLocation>
</comment>
<dbReference type="OrthoDB" id="10259622at2759"/>
<dbReference type="VEuPathDB" id="FungiDB:ASPCADRAFT_131413"/>
<dbReference type="PROSITE" id="PS01016">
    <property type="entry name" value="GLYCOPROTEASE"/>
    <property type="match status" value="1"/>
</dbReference>
<dbReference type="GO" id="GO:0072670">
    <property type="term" value="P:mitochondrial tRNA threonylcarbamoyladenosine modification"/>
    <property type="evidence" value="ECO:0007669"/>
    <property type="project" value="TreeGrafter"/>
</dbReference>
<proteinExistence type="inferred from homology"/>
<name>A0A1R3RK13_ASPC5</name>
<evidence type="ECO:0000256" key="3">
    <source>
        <dbReference type="ARBA" id="ARBA00022694"/>
    </source>
</evidence>
<keyword evidence="7" id="KW-0496">Mitochondrion</keyword>
<dbReference type="InterPro" id="IPR000905">
    <property type="entry name" value="Gcp-like_dom"/>
</dbReference>
<dbReference type="EMBL" id="KV907501">
    <property type="protein sequence ID" value="OOF94821.1"/>
    <property type="molecule type" value="Genomic_DNA"/>
</dbReference>
<evidence type="ECO:0000256" key="2">
    <source>
        <dbReference type="ARBA" id="ARBA00022679"/>
    </source>
</evidence>
<gene>
    <name evidence="9" type="ORF">ASPCADRAFT_131413</name>
</gene>
<comment type="function">
    <text evidence="7">Required for the formation of a threonylcarbamoyl group on adenosine at position 37 (t(6)A37) in mitochondrial tRNAs that read codons beginning with adenine. Probably involved in the transfer of the threonylcarbamoyl moiety of threonylcarbamoyl-AMP (TC-AMP) to the N6 group of A37. Involved in mitochondrial genome maintenance.</text>
</comment>
<evidence type="ECO:0000256" key="5">
    <source>
        <dbReference type="ARBA" id="ARBA00023315"/>
    </source>
</evidence>
<comment type="similarity">
    <text evidence="7">Belongs to the KAE1 / TsaD family.</text>
</comment>
<dbReference type="Pfam" id="PF00814">
    <property type="entry name" value="TsaD"/>
    <property type="match status" value="1"/>
</dbReference>